<feature type="transmembrane region" description="Helical" evidence="1">
    <location>
        <begin position="84"/>
        <end position="109"/>
    </location>
</feature>
<evidence type="ECO:0000256" key="1">
    <source>
        <dbReference type="SAM" id="Phobius"/>
    </source>
</evidence>
<dbReference type="KEGG" id="ptes:JQU52_02675"/>
<sequence length="164" mass="18641">MSNWWRMAPILLLWLDMAYGFALNVLGSVALSGSDLPKDGLPVAPEIAFNGLQVLANGGMILIVSWGFWCLWQLSRSVARQQPWPIGVLRALGLATVLAFSLPPWWHWLWALWDLLHGHIVVAWHNPRYLVVALLMPYPAALCLWGLYRHWRQRPQNNAVETAV</sequence>
<dbReference type="RefSeq" id="WP_230339617.1">
    <property type="nucleotide sequence ID" value="NZ_CP069798.1"/>
</dbReference>
<feature type="transmembrane region" description="Helical" evidence="1">
    <location>
        <begin position="51"/>
        <end position="72"/>
    </location>
</feature>
<evidence type="ECO:0000313" key="2">
    <source>
        <dbReference type="EMBL" id="QRQ82334.1"/>
    </source>
</evidence>
<keyword evidence="1" id="KW-1133">Transmembrane helix</keyword>
<reference evidence="2" key="1">
    <citation type="submission" date="2021-02" db="EMBL/GenBank/DDBJ databases">
        <title>Neisseriaceae sp. 26B isolated from the cloaca of a Common Toad-headed Turtle (Mesoclemmys nasuta).</title>
        <authorList>
            <person name="Spergser J."/>
            <person name="Busse H.-J."/>
        </authorList>
    </citation>
    <scope>NUCLEOTIDE SEQUENCE</scope>
    <source>
        <strain evidence="2">26B</strain>
    </source>
</reference>
<accession>A0A892ZLB2</accession>
<dbReference type="Proteomes" id="UP000653156">
    <property type="component" value="Chromosome"/>
</dbReference>
<organism evidence="2 3">
    <name type="scientific">Paralysiella testudinis</name>
    <dbReference type="NCBI Taxonomy" id="2809020"/>
    <lineage>
        <taxon>Bacteria</taxon>
        <taxon>Pseudomonadati</taxon>
        <taxon>Pseudomonadota</taxon>
        <taxon>Betaproteobacteria</taxon>
        <taxon>Neisseriales</taxon>
        <taxon>Neisseriaceae</taxon>
        <taxon>Paralysiella</taxon>
    </lineage>
</organism>
<evidence type="ECO:0000313" key="3">
    <source>
        <dbReference type="Proteomes" id="UP000653156"/>
    </source>
</evidence>
<dbReference type="AlphaFoldDB" id="A0A892ZLB2"/>
<keyword evidence="3" id="KW-1185">Reference proteome</keyword>
<feature type="transmembrane region" description="Helical" evidence="1">
    <location>
        <begin position="129"/>
        <end position="148"/>
    </location>
</feature>
<dbReference type="EMBL" id="CP069798">
    <property type="protein sequence ID" value="QRQ82334.1"/>
    <property type="molecule type" value="Genomic_DNA"/>
</dbReference>
<keyword evidence="1" id="KW-0812">Transmembrane</keyword>
<proteinExistence type="predicted"/>
<keyword evidence="1" id="KW-0472">Membrane</keyword>
<protein>
    <submittedName>
        <fullName evidence="2">Uncharacterized protein</fullName>
    </submittedName>
</protein>
<name>A0A892ZLB2_9NEIS</name>
<gene>
    <name evidence="2" type="ORF">JQU52_02675</name>
</gene>